<evidence type="ECO:0000313" key="10">
    <source>
        <dbReference type="Proteomes" id="UP000595917"/>
    </source>
</evidence>
<dbReference type="PANTHER" id="PTHR23514">
    <property type="entry name" value="BYPASS OF STOP CODON PROTEIN 6"/>
    <property type="match status" value="1"/>
</dbReference>
<keyword evidence="6 7" id="KW-0472">Membrane</keyword>
<evidence type="ECO:0000256" key="4">
    <source>
        <dbReference type="ARBA" id="ARBA00022692"/>
    </source>
</evidence>
<dbReference type="PANTHER" id="PTHR23514:SF3">
    <property type="entry name" value="BYPASS OF STOP CODON PROTEIN 6"/>
    <property type="match status" value="1"/>
</dbReference>
<feature type="transmembrane region" description="Helical" evidence="7">
    <location>
        <begin position="247"/>
        <end position="265"/>
    </location>
</feature>
<gene>
    <name evidence="9" type="ORF">JFL75_03460</name>
</gene>
<protein>
    <submittedName>
        <fullName evidence="9">MFS transporter</fullName>
    </submittedName>
</protein>
<dbReference type="InterPro" id="IPR020846">
    <property type="entry name" value="MFS_dom"/>
</dbReference>
<keyword evidence="4 7" id="KW-0812">Transmembrane</keyword>
<sequence length="399" mass="42308">MAVLSVIIYVAFISLGLPDSLLGSSWPSMYGGFGVHVSYAGFISMIIAGGTIVSSLFSDTLIRKIGTGSVTLVSVAMTAFALLGISFSNSFMMVCLFAVPLGLGAGSVDAALNNFVAVHYKASHMNWIHGFWGIGASLGPILLAYLLGKTGMWESGYRGVSIIQFALVAVLIASLPLWKRVPGSVSAEGNAEERKSAGIPGLLRLPKAKSTMISFFCYCGLETTTGLWGSTYLVVVRNVPADRAAGWISLFYIGITLGRFLSGFLSMKLTQKNMIRLGQLCIALGILCIVIPLPEAALTAGFFLIGLGCAPIYPSLLHETPNTFGTEQSQGVMGIQMACAYIGTTFMPPLFGVLGARTGYGLFPFYLGALLIVMILAVHLIYRKNRKAPNAEPQTAAGI</sequence>
<feature type="transmembrane region" description="Helical" evidence="7">
    <location>
        <begin position="65"/>
        <end position="85"/>
    </location>
</feature>
<feature type="transmembrane region" description="Helical" evidence="7">
    <location>
        <begin position="91"/>
        <end position="115"/>
    </location>
</feature>
<evidence type="ECO:0000256" key="7">
    <source>
        <dbReference type="SAM" id="Phobius"/>
    </source>
</evidence>
<evidence type="ECO:0000256" key="2">
    <source>
        <dbReference type="ARBA" id="ARBA00008335"/>
    </source>
</evidence>
<feature type="transmembrane region" description="Helical" evidence="7">
    <location>
        <begin position="159"/>
        <end position="178"/>
    </location>
</feature>
<comment type="similarity">
    <text evidence="2">Belongs to the major facilitator superfamily.</text>
</comment>
<feature type="transmembrane region" description="Helical" evidence="7">
    <location>
        <begin position="362"/>
        <end position="382"/>
    </location>
</feature>
<evidence type="ECO:0000256" key="3">
    <source>
        <dbReference type="ARBA" id="ARBA00022448"/>
    </source>
</evidence>
<evidence type="ECO:0000256" key="5">
    <source>
        <dbReference type="ARBA" id="ARBA00022989"/>
    </source>
</evidence>
<evidence type="ECO:0000256" key="6">
    <source>
        <dbReference type="ARBA" id="ARBA00023136"/>
    </source>
</evidence>
<keyword evidence="3" id="KW-0813">Transport</keyword>
<dbReference type="RefSeq" id="WP_215627288.1">
    <property type="nucleotide sequence ID" value="NZ_CP067089.2"/>
</dbReference>
<dbReference type="EMBL" id="CP067089">
    <property type="protein sequence ID" value="QQO09984.1"/>
    <property type="molecule type" value="Genomic_DNA"/>
</dbReference>
<dbReference type="GO" id="GO:0012505">
    <property type="term" value="C:endomembrane system"/>
    <property type="evidence" value="ECO:0007669"/>
    <property type="project" value="UniProtKB-SubCell"/>
</dbReference>
<keyword evidence="5 7" id="KW-1133">Transmembrane helix</keyword>
<evidence type="ECO:0000313" key="9">
    <source>
        <dbReference type="EMBL" id="QQO09984.1"/>
    </source>
</evidence>
<evidence type="ECO:0000256" key="1">
    <source>
        <dbReference type="ARBA" id="ARBA00004127"/>
    </source>
</evidence>
<feature type="transmembrane region" description="Helical" evidence="7">
    <location>
        <begin position="213"/>
        <end position="235"/>
    </location>
</feature>
<organism evidence="9 10">
    <name type="scientific">Breznakiella homolactica</name>
    <dbReference type="NCBI Taxonomy" id="2798577"/>
    <lineage>
        <taxon>Bacteria</taxon>
        <taxon>Pseudomonadati</taxon>
        <taxon>Spirochaetota</taxon>
        <taxon>Spirochaetia</taxon>
        <taxon>Spirochaetales</taxon>
        <taxon>Breznakiellaceae</taxon>
        <taxon>Breznakiella</taxon>
    </lineage>
</organism>
<dbReference type="GO" id="GO:0022857">
    <property type="term" value="F:transmembrane transporter activity"/>
    <property type="evidence" value="ECO:0007669"/>
    <property type="project" value="InterPro"/>
</dbReference>
<accession>A0A7T7XP88</accession>
<dbReference type="KEGG" id="bhc:JFL75_03460"/>
<feature type="domain" description="Major facilitator superfamily (MFS) profile" evidence="8">
    <location>
        <begin position="4"/>
        <end position="386"/>
    </location>
</feature>
<feature type="transmembrane region" description="Helical" evidence="7">
    <location>
        <begin position="39"/>
        <end position="58"/>
    </location>
</feature>
<dbReference type="Pfam" id="PF07690">
    <property type="entry name" value="MFS_1"/>
    <property type="match status" value="2"/>
</dbReference>
<feature type="transmembrane region" description="Helical" evidence="7">
    <location>
        <begin position="277"/>
        <end position="294"/>
    </location>
</feature>
<comment type="subcellular location">
    <subcellularLocation>
        <location evidence="1">Endomembrane system</location>
        <topology evidence="1">Multi-pass membrane protein</topology>
    </subcellularLocation>
</comment>
<dbReference type="InterPro" id="IPR011701">
    <property type="entry name" value="MFS"/>
</dbReference>
<name>A0A7T7XP88_9SPIR</name>
<proteinExistence type="inferred from homology"/>
<reference evidence="9" key="1">
    <citation type="submission" date="2021-01" db="EMBL/GenBank/DDBJ databases">
        <title>Description of Breznakiella homolactica.</title>
        <authorList>
            <person name="Song Y."/>
            <person name="Brune A."/>
        </authorList>
    </citation>
    <scope>NUCLEOTIDE SEQUENCE</scope>
    <source>
        <strain evidence="9">RmG30</strain>
    </source>
</reference>
<evidence type="ECO:0000259" key="8">
    <source>
        <dbReference type="PROSITE" id="PS50850"/>
    </source>
</evidence>
<dbReference type="Gene3D" id="1.20.1250.20">
    <property type="entry name" value="MFS general substrate transporter like domains"/>
    <property type="match status" value="2"/>
</dbReference>
<dbReference type="Proteomes" id="UP000595917">
    <property type="component" value="Chromosome"/>
</dbReference>
<dbReference type="InterPro" id="IPR036259">
    <property type="entry name" value="MFS_trans_sf"/>
</dbReference>
<dbReference type="InterPro" id="IPR051788">
    <property type="entry name" value="MFS_Transporter"/>
</dbReference>
<feature type="transmembrane region" description="Helical" evidence="7">
    <location>
        <begin position="127"/>
        <end position="147"/>
    </location>
</feature>
<dbReference type="SUPFAM" id="SSF103473">
    <property type="entry name" value="MFS general substrate transporter"/>
    <property type="match status" value="1"/>
</dbReference>
<feature type="transmembrane region" description="Helical" evidence="7">
    <location>
        <begin position="338"/>
        <end position="356"/>
    </location>
</feature>
<dbReference type="AlphaFoldDB" id="A0A7T7XP88"/>
<dbReference type="GO" id="GO:0016020">
    <property type="term" value="C:membrane"/>
    <property type="evidence" value="ECO:0007669"/>
    <property type="project" value="TreeGrafter"/>
</dbReference>
<dbReference type="PROSITE" id="PS50850">
    <property type="entry name" value="MFS"/>
    <property type="match status" value="1"/>
</dbReference>
<keyword evidence="10" id="KW-1185">Reference proteome</keyword>